<dbReference type="InterPro" id="IPR027417">
    <property type="entry name" value="P-loop_NTPase"/>
</dbReference>
<feature type="domain" description="Helicase ATP-binding" evidence="2">
    <location>
        <begin position="90"/>
        <end position="253"/>
    </location>
</feature>
<dbReference type="GO" id="GO:0009035">
    <property type="term" value="F:type I site-specific deoxyribonuclease activity"/>
    <property type="evidence" value="ECO:0007669"/>
    <property type="project" value="UniProtKB-EC"/>
</dbReference>
<evidence type="ECO:0000256" key="1">
    <source>
        <dbReference type="ARBA" id="ARBA00022747"/>
    </source>
</evidence>
<dbReference type="PROSITE" id="PS51192">
    <property type="entry name" value="HELICASE_ATP_BIND_1"/>
    <property type="match status" value="1"/>
</dbReference>
<dbReference type="CDD" id="cd18030">
    <property type="entry name" value="DEXHc_RE_I_HsdR"/>
    <property type="match status" value="1"/>
</dbReference>
<evidence type="ECO:0000313" key="4">
    <source>
        <dbReference type="Proteomes" id="UP000027395"/>
    </source>
</evidence>
<dbReference type="Pfam" id="PF18766">
    <property type="entry name" value="SWI2_SNF2"/>
    <property type="match status" value="1"/>
</dbReference>
<keyword evidence="3" id="KW-0614">Plasmid</keyword>
<protein>
    <submittedName>
        <fullName evidence="3">Type I site-specific deoxyribonuclease</fullName>
        <ecNumber evidence="3">3.1.21.3</ecNumber>
    </submittedName>
</protein>
<dbReference type="AlphaFoldDB" id="A0A073CB86"/>
<dbReference type="HOGENOM" id="CLU_005762_2_0_3"/>
<name>A0A073CB86_PLAA1</name>
<reference evidence="3 4" key="1">
    <citation type="journal article" date="2014" name="Appl. Environ. Microbiol.">
        <title>Elucidation of insertion elements encoded on plasmids and in vitro construction of shuttle vectors from the toxic cyanobacterium Planktothrix.</title>
        <authorList>
            <person name="Christiansen G."/>
            <person name="Goesmann A."/>
            <person name="Kurmayer R."/>
        </authorList>
    </citation>
    <scope>NUCLEOTIDE SEQUENCE [LARGE SCALE GENOMIC DNA]</scope>
    <source>
        <strain evidence="3 4">NIVA-CYA 126/8</strain>
        <plasmid evidence="3">pPA5.5</plasmid>
    </source>
</reference>
<dbReference type="PANTHER" id="PTHR30195:SF15">
    <property type="entry name" value="TYPE I RESTRICTION ENZYME HINDI ENDONUCLEASE SUBUNIT"/>
    <property type="match status" value="1"/>
</dbReference>
<evidence type="ECO:0000313" key="3">
    <source>
        <dbReference type="EMBL" id="KEI65207.1"/>
    </source>
</evidence>
<dbReference type="InterPro" id="IPR014001">
    <property type="entry name" value="Helicase_ATP-bd"/>
</dbReference>
<dbReference type="InterPro" id="IPR051268">
    <property type="entry name" value="Type-I_R_enzyme_R_subunit"/>
</dbReference>
<dbReference type="GO" id="GO:0009307">
    <property type="term" value="P:DNA restriction-modification system"/>
    <property type="evidence" value="ECO:0007669"/>
    <property type="project" value="UniProtKB-KW"/>
</dbReference>
<evidence type="ECO:0000259" key="2">
    <source>
        <dbReference type="PROSITE" id="PS51192"/>
    </source>
</evidence>
<dbReference type="EC" id="3.1.21.3" evidence="3"/>
<dbReference type="Proteomes" id="UP000027395">
    <property type="component" value="Plasmid pPA5.5"/>
</dbReference>
<dbReference type="SUPFAM" id="SSF52540">
    <property type="entry name" value="P-loop containing nucleoside triphosphate hydrolases"/>
    <property type="match status" value="1"/>
</dbReference>
<keyword evidence="4" id="KW-1185">Reference proteome</keyword>
<organism evidence="3 4">
    <name type="scientific">Planktothrix agardhii (strain NIVA-CYA 126/8)</name>
    <dbReference type="NCBI Taxonomy" id="388467"/>
    <lineage>
        <taxon>Bacteria</taxon>
        <taxon>Bacillati</taxon>
        <taxon>Cyanobacteriota</taxon>
        <taxon>Cyanophyceae</taxon>
        <taxon>Oscillatoriophycideae</taxon>
        <taxon>Oscillatoriales</taxon>
        <taxon>Microcoleaceae</taxon>
        <taxon>Planktothrix</taxon>
    </lineage>
</organism>
<geneLocation type="plasmid" evidence="3 4">
    <name>pPA5.5</name>
</geneLocation>
<proteinExistence type="predicted"/>
<keyword evidence="3" id="KW-0378">Hydrolase</keyword>
<sequence>MRYGTIETPEKYYLEWKEENPEYHQQIDPIEQKYLSNSTYENGDNLLDCDLIRLCNKTRILDLIHNFIIFDKGIKKTCRHHQYFGIKAAQNYIQRQAGGIIWHTQGSGKSLTMVWLAKWIRENTTDARILIITDRTELDEQIEGIFQGVDEEIYRTKSGSDLINTLNDINPWLICSLVHKFGNREENTQNQATDEFIKTLQIPSNFTPKGNLFIFVDECHRTQSGKLNTAMKSILPNALFIGFTGTPLLKQDKQRSIENFGNYIHTYKFNQAVADKIVLTYAMKPAILTKILPPRRK</sequence>
<accession>A0A073CB86</accession>
<dbReference type="Gene3D" id="3.40.50.300">
    <property type="entry name" value="P-loop containing nucleotide triphosphate hydrolases"/>
    <property type="match status" value="1"/>
</dbReference>
<dbReference type="PATRIC" id="fig|388467.6.peg.4751"/>
<dbReference type="EMBL" id="CM002806">
    <property type="protein sequence ID" value="KEI65207.1"/>
    <property type="molecule type" value="Genomic_DNA"/>
</dbReference>
<dbReference type="SMART" id="SM00487">
    <property type="entry name" value="DEXDc"/>
    <property type="match status" value="1"/>
</dbReference>
<dbReference type="PANTHER" id="PTHR30195">
    <property type="entry name" value="TYPE I SITE-SPECIFIC DEOXYRIBONUCLEASE PROTEIN SUBUNIT M AND R"/>
    <property type="match status" value="1"/>
</dbReference>
<dbReference type="InterPro" id="IPR040980">
    <property type="entry name" value="SWI2_SNF2"/>
</dbReference>
<gene>
    <name evidence="3" type="ORF">A19Y_5004</name>
</gene>
<keyword evidence="1" id="KW-0680">Restriction system</keyword>